<feature type="transmembrane region" description="Helical" evidence="1">
    <location>
        <begin position="509"/>
        <end position="529"/>
    </location>
</feature>
<dbReference type="STRING" id="1794912.AXX12_17520"/>
<dbReference type="Pfam" id="PF10096">
    <property type="entry name" value="DUF2334"/>
    <property type="match status" value="1"/>
</dbReference>
<dbReference type="RefSeq" id="WP_066237778.1">
    <property type="nucleotide sequence ID" value="NZ_LSGP01000006.1"/>
</dbReference>
<dbReference type="InterPro" id="IPR011330">
    <property type="entry name" value="Glyco_hydro/deAcase_b/a-brl"/>
</dbReference>
<dbReference type="InterPro" id="IPR018763">
    <property type="entry name" value="DUF2334"/>
</dbReference>
<comment type="caution">
    <text evidence="3">The sequence shown here is derived from an EMBL/GenBank/DDBJ whole genome shotgun (WGS) entry which is preliminary data.</text>
</comment>
<evidence type="ECO:0000313" key="4">
    <source>
        <dbReference type="Proteomes" id="UP000076268"/>
    </source>
</evidence>
<evidence type="ECO:0000256" key="2">
    <source>
        <dbReference type="SAM" id="SignalP"/>
    </source>
</evidence>
<accession>A0A154BWL4</accession>
<proteinExistence type="predicted"/>
<dbReference type="Gene3D" id="3.20.20.370">
    <property type="entry name" value="Glycoside hydrolase/deacetylase"/>
    <property type="match status" value="1"/>
</dbReference>
<keyword evidence="1" id="KW-0472">Membrane</keyword>
<dbReference type="CDD" id="cd10923">
    <property type="entry name" value="CE4_COG5298"/>
    <property type="match status" value="1"/>
</dbReference>
<evidence type="ECO:0008006" key="5">
    <source>
        <dbReference type="Google" id="ProtNLM"/>
    </source>
</evidence>
<evidence type="ECO:0000313" key="3">
    <source>
        <dbReference type="EMBL" id="KYZ77858.1"/>
    </source>
</evidence>
<feature type="chain" id="PRO_5007595036" description="DUF2334 domain-containing protein" evidence="2">
    <location>
        <begin position="30"/>
        <end position="548"/>
    </location>
</feature>
<dbReference type="EMBL" id="LSGP01000006">
    <property type="protein sequence ID" value="KYZ77858.1"/>
    <property type="molecule type" value="Genomic_DNA"/>
</dbReference>
<protein>
    <recommendedName>
        <fullName evidence="5">DUF2334 domain-containing protein</fullName>
    </recommendedName>
</protein>
<dbReference type="AlphaFoldDB" id="A0A154BWL4"/>
<organism evidence="3 4">
    <name type="scientific">Anaerosporomusa subterranea</name>
    <dbReference type="NCBI Taxonomy" id="1794912"/>
    <lineage>
        <taxon>Bacteria</taxon>
        <taxon>Bacillati</taxon>
        <taxon>Bacillota</taxon>
        <taxon>Negativicutes</taxon>
        <taxon>Acetonemataceae</taxon>
        <taxon>Anaerosporomusa</taxon>
    </lineage>
</organism>
<name>A0A154BWL4_ANASB</name>
<dbReference type="GO" id="GO:0005975">
    <property type="term" value="P:carbohydrate metabolic process"/>
    <property type="evidence" value="ECO:0007669"/>
    <property type="project" value="InterPro"/>
</dbReference>
<dbReference type="Proteomes" id="UP000076268">
    <property type="component" value="Unassembled WGS sequence"/>
</dbReference>
<sequence length="548" mass="62150">MTEVSKKAIVLFLLVALTTACFLPMSVHANEKVKTYIIYDSPTRYGDDFPLVTSLIEYLGHFDLTCQAITLDAWRPGVLHNADLVIFVGLNEATLPQQLLQEMAQAKRVIWFEKNIEQMAAYLKWQDFKLEGTVNGWSTIHYQKDLLIKDWMNIVIAHPGKNARVFATVQNINDSKPLAWQRDNIYFCGYLEVNGQSFMVALGNLLHQFIPDNNHSSVHHALLRIEDVSPLVDPKAVRAVIAVINQYRIPFTIGVIPVGVAQNGKHIPLHEAPELVTVLKEAQANGASIIMHGYTHQNEYSPKTGEGYEFWNARDDKPMENDEIFTSERLEAGIAELVRCGLIPVAFEPPHYSMSKTGYQVLSRYFNVFSGLVQISDKSTHLSLALPYIVKSQYLNGMQVIPENMGYYDGKAFLVESMLQSSEQLLTVRDGFACFFYHGYLPPTKLPAIIEGVQKQGYTFFDLRQLPIRVQSSQIKIIGQNGQFHVNIDERLQAAWDKTPATNNLLEKIGTVHIVVLLLIIVMLMLIIIRLRANSNKHYELNYEQLQK</sequence>
<keyword evidence="4" id="KW-1185">Reference proteome</keyword>
<reference evidence="3 4" key="1">
    <citation type="submission" date="2016-02" db="EMBL/GenBank/DDBJ databases">
        <title>Anaerosporomusa subterraneum gen. nov., sp. nov., a spore-forming obligate anaerobe isolated from saprolite.</title>
        <authorList>
            <person name="Choi J.K."/>
            <person name="Shah M."/>
            <person name="Yee N."/>
        </authorList>
    </citation>
    <scope>NUCLEOTIDE SEQUENCE [LARGE SCALE GENOMIC DNA]</scope>
    <source>
        <strain evidence="3 4">RU4</strain>
    </source>
</reference>
<keyword evidence="1" id="KW-1133">Transmembrane helix</keyword>
<gene>
    <name evidence="3" type="ORF">AXX12_17520</name>
</gene>
<dbReference type="SUPFAM" id="SSF88713">
    <property type="entry name" value="Glycoside hydrolase/deacetylase"/>
    <property type="match status" value="1"/>
</dbReference>
<keyword evidence="2" id="KW-0732">Signal</keyword>
<keyword evidence="1" id="KW-0812">Transmembrane</keyword>
<dbReference type="PROSITE" id="PS51257">
    <property type="entry name" value="PROKAR_LIPOPROTEIN"/>
    <property type="match status" value="1"/>
</dbReference>
<evidence type="ECO:0000256" key="1">
    <source>
        <dbReference type="SAM" id="Phobius"/>
    </source>
</evidence>
<feature type="signal peptide" evidence="2">
    <location>
        <begin position="1"/>
        <end position="29"/>
    </location>
</feature>